<dbReference type="Pfam" id="PF12801">
    <property type="entry name" value="Fer4_5"/>
    <property type="match status" value="2"/>
</dbReference>
<name>A0A7U8C3P6_NEPCE</name>
<dbReference type="PANTHER" id="PTHR30224:SF4">
    <property type="entry name" value="ELECTRON TRANSPORT PROTEIN YCCM-RELATED"/>
    <property type="match status" value="1"/>
</dbReference>
<proteinExistence type="predicted"/>
<organism evidence="6 7">
    <name type="scientific">Neptuniibacter caesariensis</name>
    <dbReference type="NCBI Taxonomy" id="207954"/>
    <lineage>
        <taxon>Bacteria</taxon>
        <taxon>Pseudomonadati</taxon>
        <taxon>Pseudomonadota</taxon>
        <taxon>Gammaproteobacteria</taxon>
        <taxon>Oceanospirillales</taxon>
        <taxon>Oceanospirillaceae</taxon>
        <taxon>Neptuniibacter</taxon>
    </lineage>
</organism>
<accession>A0A7U8C3P6</accession>
<dbReference type="GO" id="GO:0010181">
    <property type="term" value="F:FMN binding"/>
    <property type="evidence" value="ECO:0007669"/>
    <property type="project" value="InterPro"/>
</dbReference>
<evidence type="ECO:0000313" key="7">
    <source>
        <dbReference type="Proteomes" id="UP000002171"/>
    </source>
</evidence>
<evidence type="ECO:0000256" key="4">
    <source>
        <dbReference type="SAM" id="Phobius"/>
    </source>
</evidence>
<dbReference type="SMART" id="SM00900">
    <property type="entry name" value="FMN_bind"/>
    <property type="match status" value="1"/>
</dbReference>
<dbReference type="EMBL" id="AAOW01000022">
    <property type="protein sequence ID" value="EAR60196.1"/>
    <property type="molecule type" value="Genomic_DNA"/>
</dbReference>
<dbReference type="InterPro" id="IPR011399">
    <property type="entry name" value="NosR"/>
</dbReference>
<keyword evidence="4" id="KW-1133">Transmembrane helix</keyword>
<feature type="transmembrane region" description="Helical" evidence="4">
    <location>
        <begin position="459"/>
        <end position="477"/>
    </location>
</feature>
<feature type="transmembrane region" description="Helical" evidence="4">
    <location>
        <begin position="427"/>
        <end position="447"/>
    </location>
</feature>
<gene>
    <name evidence="6" type="ORF">MED92_11854</name>
</gene>
<evidence type="ECO:0000313" key="6">
    <source>
        <dbReference type="EMBL" id="EAR60196.1"/>
    </source>
</evidence>
<dbReference type="GO" id="GO:0003677">
    <property type="term" value="F:DNA binding"/>
    <property type="evidence" value="ECO:0007669"/>
    <property type="project" value="InterPro"/>
</dbReference>
<dbReference type="PIRSF" id="PIRSF036354">
    <property type="entry name" value="NosR"/>
    <property type="match status" value="1"/>
</dbReference>
<keyword evidence="4" id="KW-0812">Transmembrane</keyword>
<keyword evidence="2" id="KW-1003">Cell membrane</keyword>
<evidence type="ECO:0000256" key="3">
    <source>
        <dbReference type="ARBA" id="ARBA00023136"/>
    </source>
</evidence>
<keyword evidence="3 4" id="KW-0472">Membrane</keyword>
<comment type="subcellular location">
    <subcellularLocation>
        <location evidence="1">Cell membrane</location>
    </subcellularLocation>
</comment>
<dbReference type="SUPFAM" id="SSF54862">
    <property type="entry name" value="4Fe-4S ferredoxins"/>
    <property type="match status" value="1"/>
</dbReference>
<keyword evidence="7" id="KW-1185">Reference proteome</keyword>
<sequence>MCHLKICSLNLRKLIVMIFLFLLTLPSHSGVLKKEDVIAAFPSPYIVGDKDEALPVWPLYQQISTDTPLVGYAFESIDMAAVPGFAGIPYNLLVAMDPEGTFISIRVLSHHEPVFLEGLGEKPLIDFAKQYSGISLMQNIKIDAKPTLAQRENKANAYIDGVTKATASVRIFNQSVLSSSLTVAREKMGFAKGRDPDLIARIKSDLYEPMSWQQLVDEGLITRFTFTNKQVEEMFVGTIGEGQDEEGLAAPEEEFIELFIANLSVPMVGRNLLLPEAWAYLQESTAQNDQVILVIGNGRFSFVGEDFVRGKVPERISLHQSELPVEIRDFDLSDRLDLFELDYQIKLPEPLDDHEWKAFHIIGQAGLDPAYPYEFKLHVPRQKGWLYPETVVKDLDLKTELSADYYVAAESDNKTWHSLWAGRTTDIVILLVGLSVLTIVLIRYQLLTKSQQHLRWFRPLYLLYTLVFIGWYAQGQLSIVNITGVLQAWLAGRSLEFFLYDPMTVIIWAYIGLTFFVWGRGTFCGWLCPFGALQELIGKLLAFLKLPQVKVSDQLDARLKWIKYLVLIGILAVAVVSVPLTGSVVEIEPFKTSITLIFDRSWPFVLWAVVLLSLSLFVYKGYCRYICPLGAGMAIFGKLRIYNWLPRRDECGSPCQLCNKRCEYQSIERSGKIDYNECFQCLDCVVIYDDDKQCVPLVVAKRGRKLKVKQVA</sequence>
<dbReference type="OrthoDB" id="9806398at2"/>
<protein>
    <submittedName>
        <fullName evidence="6">Regulatory protein, putative</fullName>
    </submittedName>
</protein>
<evidence type="ECO:0000259" key="5">
    <source>
        <dbReference type="SMART" id="SM00900"/>
    </source>
</evidence>
<reference evidence="6 7" key="1">
    <citation type="submission" date="2006-02" db="EMBL/GenBank/DDBJ databases">
        <authorList>
            <person name="Pinhassi J."/>
            <person name="Pedros-Alio C."/>
            <person name="Ferriera S."/>
            <person name="Johnson J."/>
            <person name="Kravitz S."/>
            <person name="Halpern A."/>
            <person name="Remington K."/>
            <person name="Beeson K."/>
            <person name="Tran B."/>
            <person name="Rogers Y.-H."/>
            <person name="Friedman R."/>
            <person name="Venter J.C."/>
        </authorList>
    </citation>
    <scope>NUCLEOTIDE SEQUENCE [LARGE SCALE GENOMIC DNA]</scope>
    <source>
        <strain evidence="6 7">MED92</strain>
    </source>
</reference>
<dbReference type="Pfam" id="PF04205">
    <property type="entry name" value="FMN_bind"/>
    <property type="match status" value="1"/>
</dbReference>
<comment type="caution">
    <text evidence="6">The sequence shown here is derived from an EMBL/GenBank/DDBJ whole genome shotgun (WGS) entry which is preliminary data.</text>
</comment>
<dbReference type="InterPro" id="IPR052378">
    <property type="entry name" value="NosR_regulator"/>
</dbReference>
<dbReference type="Proteomes" id="UP000002171">
    <property type="component" value="Unassembled WGS sequence"/>
</dbReference>
<feature type="transmembrane region" description="Helical" evidence="4">
    <location>
        <begin position="602"/>
        <end position="619"/>
    </location>
</feature>
<dbReference type="InterPro" id="IPR007329">
    <property type="entry name" value="FMN-bd"/>
</dbReference>
<feature type="domain" description="FMN-binding" evidence="5">
    <location>
        <begin position="84"/>
        <end position="183"/>
    </location>
</feature>
<feature type="transmembrane region" description="Helical" evidence="4">
    <location>
        <begin position="497"/>
        <end position="518"/>
    </location>
</feature>
<dbReference type="GO" id="GO:0045893">
    <property type="term" value="P:positive regulation of DNA-templated transcription"/>
    <property type="evidence" value="ECO:0007669"/>
    <property type="project" value="InterPro"/>
</dbReference>
<dbReference type="GO" id="GO:0005886">
    <property type="term" value="C:plasma membrane"/>
    <property type="evidence" value="ECO:0007669"/>
    <property type="project" value="UniProtKB-SubCell"/>
</dbReference>
<dbReference type="AlphaFoldDB" id="A0A7U8C3P6"/>
<evidence type="ECO:0000256" key="1">
    <source>
        <dbReference type="ARBA" id="ARBA00004236"/>
    </source>
</evidence>
<feature type="transmembrane region" description="Helical" evidence="4">
    <location>
        <begin position="564"/>
        <end position="582"/>
    </location>
</feature>
<dbReference type="PANTHER" id="PTHR30224">
    <property type="entry name" value="ELECTRON TRANSPORT PROTEIN"/>
    <property type="match status" value="1"/>
</dbReference>
<dbReference type="InterPro" id="IPR017896">
    <property type="entry name" value="4Fe4S_Fe-S-bd"/>
</dbReference>
<evidence type="ECO:0000256" key="2">
    <source>
        <dbReference type="ARBA" id="ARBA00022475"/>
    </source>
</evidence>